<evidence type="ECO:0000256" key="5">
    <source>
        <dbReference type="ARBA" id="ARBA00022692"/>
    </source>
</evidence>
<sequence length="471" mass="52935">MFWIGGGVAVLLAIMEVGLVLFRGNRDPARTMAWILILALLPGVGFFAYLLFSAQRARFRDKHFNLGSLEEIVGAAAARPEREERLSEEEGKKLARLLLNSSLAPLTGANSVKVYQNGQEKFKHLLKALADARHHIHLEYYIFRDDVIGGQIKKLLLEKCSQGVEVRFLVDGMGSHALSRAFFAELRAGKIKTGVFAPLRFPGLLRNLNYRNHRKIVVIDGQVGFIGGFNVGDEYLSARPEVGFWRDTHLELRGRSVHFLQAAFLNDWHFATRERLQAEPYFPCINQARHTRVQIIASGPDQDWRPSLQLFFTLLTGAKEKIYIETPYFIPDAGTLMALEAAALSGIDVRLMTQGVPDHKITFWASRSYFADLLRAGVKIYAYKKGILHSKAVLIDGKYGVVGSTNFDIRSFELDFEINALIYEREIVTRLEDGFAQDVEDAEAVTPEVFEQRGLGARLREATAKLLAPVL</sequence>
<name>A0A8S0WGD3_9FIRM</name>
<proteinExistence type="inferred from homology"/>
<dbReference type="PROSITE" id="PS50035">
    <property type="entry name" value="PLD"/>
    <property type="match status" value="2"/>
</dbReference>
<keyword evidence="17" id="KW-1185">Reference proteome</keyword>
<evidence type="ECO:0000313" key="17">
    <source>
        <dbReference type="Proteomes" id="UP001071230"/>
    </source>
</evidence>
<feature type="active site" evidence="12">
    <location>
        <position position="220"/>
    </location>
</feature>
<evidence type="ECO:0000256" key="12">
    <source>
        <dbReference type="HAMAP-Rule" id="MF_01916"/>
    </source>
</evidence>
<feature type="active site" evidence="12">
    <location>
        <position position="396"/>
    </location>
</feature>
<dbReference type="HAMAP" id="MF_01916">
    <property type="entry name" value="Cardiolipin_synth_Cls"/>
    <property type="match status" value="1"/>
</dbReference>
<dbReference type="GO" id="GO:0005886">
    <property type="term" value="C:plasma membrane"/>
    <property type="evidence" value="ECO:0007669"/>
    <property type="project" value="UniProtKB-SubCell"/>
</dbReference>
<dbReference type="GO" id="GO:0008808">
    <property type="term" value="F:cardiolipin synthase activity"/>
    <property type="evidence" value="ECO:0007669"/>
    <property type="project" value="UniProtKB-UniRule"/>
</dbReference>
<dbReference type="CDD" id="cd09112">
    <property type="entry name" value="PLDc_CLS_2"/>
    <property type="match status" value="1"/>
</dbReference>
<keyword evidence="11 12" id="KW-1208">Phospholipid metabolism</keyword>
<dbReference type="InterPro" id="IPR022924">
    <property type="entry name" value="Cardiolipin_synthase"/>
</dbReference>
<feature type="active site" evidence="12">
    <location>
        <position position="213"/>
    </location>
</feature>
<evidence type="ECO:0000256" key="13">
    <source>
        <dbReference type="NCBIfam" id="TIGR04265"/>
    </source>
</evidence>
<dbReference type="KEGG" id="aacx:DEACI_2461"/>
<evidence type="ECO:0000256" key="10">
    <source>
        <dbReference type="ARBA" id="ARBA00023209"/>
    </source>
</evidence>
<keyword evidence="3 12" id="KW-0444">Lipid biosynthesis</keyword>
<dbReference type="PANTHER" id="PTHR21248">
    <property type="entry name" value="CARDIOLIPIN SYNTHASE"/>
    <property type="match status" value="1"/>
</dbReference>
<evidence type="ECO:0000259" key="14">
    <source>
        <dbReference type="PROSITE" id="PS50035"/>
    </source>
</evidence>
<dbReference type="EMBL" id="CDGJ01000115">
    <property type="protein sequence ID" value="CEJ09212.1"/>
    <property type="molecule type" value="Genomic_DNA"/>
</dbReference>
<reference evidence="16" key="1">
    <citation type="submission" date="2014-11" db="EMBL/GenBank/DDBJ databases">
        <authorList>
            <person name="Hornung B.V."/>
        </authorList>
    </citation>
    <scope>NUCLEOTIDE SEQUENCE</scope>
    <source>
        <strain evidence="16">INE</strain>
    </source>
</reference>
<keyword evidence="2 12" id="KW-1003">Cell membrane</keyword>
<dbReference type="EMBL" id="LR746496">
    <property type="protein sequence ID" value="CAA7601792.1"/>
    <property type="molecule type" value="Genomic_DNA"/>
</dbReference>
<dbReference type="InterPro" id="IPR030874">
    <property type="entry name" value="Cardiolipin_synth_Firmi"/>
</dbReference>
<feature type="transmembrane region" description="Helical" evidence="12">
    <location>
        <begin position="32"/>
        <end position="52"/>
    </location>
</feature>
<reference evidence="15" key="2">
    <citation type="submission" date="2020-01" db="EMBL/GenBank/DDBJ databases">
        <authorList>
            <person name="Hornung B."/>
        </authorList>
    </citation>
    <scope>NUCLEOTIDE SEQUENCE</scope>
    <source>
        <strain evidence="15">PacBioINE</strain>
    </source>
</reference>
<evidence type="ECO:0000256" key="6">
    <source>
        <dbReference type="ARBA" id="ARBA00022737"/>
    </source>
</evidence>
<comment type="catalytic activity">
    <reaction evidence="12">
        <text>2 a 1,2-diacyl-sn-glycero-3-phospho-(1'-sn-glycerol) = a cardiolipin + glycerol</text>
        <dbReference type="Rhea" id="RHEA:31451"/>
        <dbReference type="ChEBI" id="CHEBI:17754"/>
        <dbReference type="ChEBI" id="CHEBI:62237"/>
        <dbReference type="ChEBI" id="CHEBI:64716"/>
    </reaction>
</comment>
<evidence type="ECO:0000256" key="7">
    <source>
        <dbReference type="ARBA" id="ARBA00022989"/>
    </source>
</evidence>
<evidence type="ECO:0000256" key="2">
    <source>
        <dbReference type="ARBA" id="ARBA00022475"/>
    </source>
</evidence>
<evidence type="ECO:0000256" key="8">
    <source>
        <dbReference type="ARBA" id="ARBA00023098"/>
    </source>
</evidence>
<evidence type="ECO:0000313" key="16">
    <source>
        <dbReference type="EMBL" id="CEJ09212.1"/>
    </source>
</evidence>
<keyword evidence="5 12" id="KW-0812">Transmembrane</keyword>
<dbReference type="EC" id="2.7.8.-" evidence="12 13"/>
<keyword evidence="6" id="KW-0677">Repeat</keyword>
<dbReference type="GO" id="GO:0032049">
    <property type="term" value="P:cardiolipin biosynthetic process"/>
    <property type="evidence" value="ECO:0007669"/>
    <property type="project" value="UniProtKB-UniRule"/>
</dbReference>
<keyword evidence="8 12" id="KW-0443">Lipid metabolism</keyword>
<keyword evidence="4 12" id="KW-0808">Transferase</keyword>
<feature type="active site" evidence="12">
    <location>
        <position position="389"/>
    </location>
</feature>
<comment type="similarity">
    <text evidence="12">Belongs to the phospholipase D family. Cardiolipin synthase subfamily.</text>
</comment>
<feature type="domain" description="PLD phosphodiesterase" evidence="14">
    <location>
        <begin position="208"/>
        <end position="235"/>
    </location>
</feature>
<evidence type="ECO:0000256" key="11">
    <source>
        <dbReference type="ARBA" id="ARBA00023264"/>
    </source>
</evidence>
<dbReference type="InterPro" id="IPR027379">
    <property type="entry name" value="CLS_N"/>
</dbReference>
<feature type="domain" description="PLD phosphodiesterase" evidence="14">
    <location>
        <begin position="384"/>
        <end position="411"/>
    </location>
</feature>
<protein>
    <recommendedName>
        <fullName evidence="12 13">Cardiolipin synthase</fullName>
        <shortName evidence="12">CL synthase</shortName>
        <ecNumber evidence="12 13">2.7.8.-</ecNumber>
    </recommendedName>
</protein>
<accession>A0A8S0WGD3</accession>
<keyword evidence="7 12" id="KW-1133">Transmembrane helix</keyword>
<evidence type="ECO:0000256" key="1">
    <source>
        <dbReference type="ARBA" id="ARBA00004651"/>
    </source>
</evidence>
<evidence type="ECO:0000256" key="9">
    <source>
        <dbReference type="ARBA" id="ARBA00023136"/>
    </source>
</evidence>
<keyword evidence="9 12" id="KW-0472">Membrane</keyword>
<keyword evidence="10 12" id="KW-0594">Phospholipid biosynthesis</keyword>
<dbReference type="NCBIfam" id="TIGR04265">
    <property type="entry name" value="bac_cardiolipin"/>
    <property type="match status" value="1"/>
</dbReference>
<evidence type="ECO:0000256" key="3">
    <source>
        <dbReference type="ARBA" id="ARBA00022516"/>
    </source>
</evidence>
<dbReference type="SUPFAM" id="SSF56024">
    <property type="entry name" value="Phospholipase D/nuclease"/>
    <property type="match status" value="2"/>
</dbReference>
<dbReference type="Proteomes" id="UP001071230">
    <property type="component" value="Unassembled WGS sequence"/>
</dbReference>
<dbReference type="FunFam" id="3.30.870.10:FF:000014">
    <property type="entry name" value="Cardiolipin synthase"/>
    <property type="match status" value="1"/>
</dbReference>
<dbReference type="InterPro" id="IPR001736">
    <property type="entry name" value="PLipase_D/transphosphatidylase"/>
</dbReference>
<dbReference type="Pfam" id="PF13396">
    <property type="entry name" value="PLDc_N"/>
    <property type="match status" value="1"/>
</dbReference>
<dbReference type="PANTHER" id="PTHR21248:SF22">
    <property type="entry name" value="PHOSPHOLIPASE D"/>
    <property type="match status" value="1"/>
</dbReference>
<feature type="active site" evidence="12">
    <location>
        <position position="215"/>
    </location>
</feature>
<comment type="caution">
    <text evidence="12">Lacks conserved residue(s) required for the propagation of feature annotation.</text>
</comment>
<organism evidence="15">
    <name type="scientific">Acididesulfobacillus acetoxydans</name>
    <dbReference type="NCBI Taxonomy" id="1561005"/>
    <lineage>
        <taxon>Bacteria</taxon>
        <taxon>Bacillati</taxon>
        <taxon>Bacillota</taxon>
        <taxon>Clostridia</taxon>
        <taxon>Eubacteriales</taxon>
        <taxon>Peptococcaceae</taxon>
        <taxon>Acididesulfobacillus</taxon>
    </lineage>
</organism>
<dbReference type="AlphaFoldDB" id="A0A8S0WGD3"/>
<dbReference type="RefSeq" id="WP_240985272.1">
    <property type="nucleotide sequence ID" value="NZ_CDGJ01000115.1"/>
</dbReference>
<feature type="active site" evidence="12">
    <location>
        <position position="391"/>
    </location>
</feature>
<dbReference type="SMART" id="SM00155">
    <property type="entry name" value="PLDc"/>
    <property type="match status" value="2"/>
</dbReference>
<comment type="function">
    <text evidence="12">Catalyzes the reversible phosphatidyl group transfer from one phosphatidylglycerol molecule to another to form cardiolipin (CL) (diphosphatidylglycerol) and glycerol.</text>
</comment>
<evidence type="ECO:0000256" key="4">
    <source>
        <dbReference type="ARBA" id="ARBA00022679"/>
    </source>
</evidence>
<dbReference type="Gene3D" id="3.30.870.10">
    <property type="entry name" value="Endonuclease Chain A"/>
    <property type="match status" value="2"/>
</dbReference>
<comment type="subcellular location">
    <subcellularLocation>
        <location evidence="1 12">Cell membrane</location>
        <topology evidence="1 12">Multi-pass membrane protein</topology>
    </subcellularLocation>
</comment>
<dbReference type="CDD" id="cd09110">
    <property type="entry name" value="PLDc_CLS_1"/>
    <property type="match status" value="1"/>
</dbReference>
<gene>
    <name evidence="15" type="ORF">DEACI_2461</name>
    <name evidence="16" type="ORF">DEACI_3696</name>
</gene>
<evidence type="ECO:0000313" key="15">
    <source>
        <dbReference type="EMBL" id="CAA7601792.1"/>
    </source>
</evidence>
<dbReference type="InterPro" id="IPR025202">
    <property type="entry name" value="PLD-like_dom"/>
</dbReference>
<dbReference type="Proteomes" id="UP000836597">
    <property type="component" value="Chromosome"/>
</dbReference>
<dbReference type="Pfam" id="PF13091">
    <property type="entry name" value="PLDc_2"/>
    <property type="match status" value="2"/>
</dbReference>